<organism evidence="1 2">
    <name type="scientific">Cinchona calisaya</name>
    <dbReference type="NCBI Taxonomy" id="153742"/>
    <lineage>
        <taxon>Eukaryota</taxon>
        <taxon>Viridiplantae</taxon>
        <taxon>Streptophyta</taxon>
        <taxon>Embryophyta</taxon>
        <taxon>Tracheophyta</taxon>
        <taxon>Spermatophyta</taxon>
        <taxon>Magnoliopsida</taxon>
        <taxon>eudicotyledons</taxon>
        <taxon>Gunneridae</taxon>
        <taxon>Pentapetalae</taxon>
        <taxon>asterids</taxon>
        <taxon>lamiids</taxon>
        <taxon>Gentianales</taxon>
        <taxon>Rubiaceae</taxon>
        <taxon>Cinchonoideae</taxon>
        <taxon>Cinchoneae</taxon>
        <taxon>Cinchona</taxon>
    </lineage>
</organism>
<dbReference type="EMBL" id="JBJUIK010000013">
    <property type="protein sequence ID" value="KAL3508026.1"/>
    <property type="molecule type" value="Genomic_DNA"/>
</dbReference>
<evidence type="ECO:0000313" key="1">
    <source>
        <dbReference type="EMBL" id="KAL3508026.1"/>
    </source>
</evidence>
<protein>
    <submittedName>
        <fullName evidence="1">Uncharacterized protein</fullName>
    </submittedName>
</protein>
<evidence type="ECO:0000313" key="2">
    <source>
        <dbReference type="Proteomes" id="UP001630127"/>
    </source>
</evidence>
<gene>
    <name evidence="1" type="ORF">ACH5RR_033408</name>
</gene>
<reference evidence="1 2" key="1">
    <citation type="submission" date="2024-11" db="EMBL/GenBank/DDBJ databases">
        <title>A near-complete genome assembly of Cinchona calisaya.</title>
        <authorList>
            <person name="Lian D.C."/>
            <person name="Zhao X.W."/>
            <person name="Wei L."/>
        </authorList>
    </citation>
    <scope>NUCLEOTIDE SEQUENCE [LARGE SCALE GENOMIC DNA]</scope>
    <source>
        <tissue evidence="1">Nenye</tissue>
    </source>
</reference>
<sequence length="91" mass="10525">MYTLNATENKWQQLQEPVDWKTLSDGSFRFEDGAKICLALEWESFSDILARLRVINLDLEVTEFQASLIFHLIGLSMYLTIAPPIKTAFRD</sequence>
<dbReference type="Proteomes" id="UP001630127">
    <property type="component" value="Unassembled WGS sequence"/>
</dbReference>
<proteinExistence type="predicted"/>
<keyword evidence="2" id="KW-1185">Reference proteome</keyword>
<dbReference type="AlphaFoldDB" id="A0ABD2YKU6"/>
<accession>A0ABD2YKU6</accession>
<name>A0ABD2YKU6_9GENT</name>
<comment type="caution">
    <text evidence="1">The sequence shown here is derived from an EMBL/GenBank/DDBJ whole genome shotgun (WGS) entry which is preliminary data.</text>
</comment>